<feature type="domain" description="Alpha-D-phosphohexomutase alpha/beta/alpha" evidence="10">
    <location>
        <begin position="152"/>
        <end position="250"/>
    </location>
</feature>
<dbReference type="Gene3D" id="3.30.310.50">
    <property type="entry name" value="Alpha-D-phosphohexomutase, C-terminal domain"/>
    <property type="match status" value="1"/>
</dbReference>
<evidence type="ECO:0000259" key="9">
    <source>
        <dbReference type="Pfam" id="PF02878"/>
    </source>
</evidence>
<dbReference type="AlphaFoldDB" id="A0A7C2E3W2"/>
<feature type="domain" description="Alpha-D-phosphohexomutase alpha/beta/alpha" evidence="11">
    <location>
        <begin position="254"/>
        <end position="365"/>
    </location>
</feature>
<evidence type="ECO:0000313" key="12">
    <source>
        <dbReference type="EMBL" id="HEL65925.1"/>
    </source>
</evidence>
<accession>A0A7C2E3W2</accession>
<gene>
    <name evidence="12" type="ORF">ENQ34_04515</name>
</gene>
<keyword evidence="5 7" id="KW-0460">Magnesium</keyword>
<dbReference type="GO" id="GO:0005975">
    <property type="term" value="P:carbohydrate metabolic process"/>
    <property type="evidence" value="ECO:0007669"/>
    <property type="project" value="InterPro"/>
</dbReference>
<proteinExistence type="inferred from homology"/>
<dbReference type="Gene3D" id="3.40.120.10">
    <property type="entry name" value="Alpha-D-Glucose-1,6-Bisphosphate, subunit A, domain 3"/>
    <property type="match status" value="3"/>
</dbReference>
<organism evidence="12">
    <name type="scientific">Ammonifex degensii</name>
    <dbReference type="NCBI Taxonomy" id="42838"/>
    <lineage>
        <taxon>Bacteria</taxon>
        <taxon>Bacillati</taxon>
        <taxon>Bacillota</taxon>
        <taxon>Clostridia</taxon>
        <taxon>Thermoanaerobacterales</taxon>
        <taxon>Thermoanaerobacteraceae</taxon>
        <taxon>Ammonifex</taxon>
    </lineage>
</organism>
<comment type="similarity">
    <text evidence="2 7">Belongs to the phosphohexose mutase family.</text>
</comment>
<feature type="domain" description="Alpha-D-phosphohexomutase C-terminal" evidence="8">
    <location>
        <begin position="370"/>
        <end position="444"/>
    </location>
</feature>
<evidence type="ECO:0000259" key="11">
    <source>
        <dbReference type="Pfam" id="PF02880"/>
    </source>
</evidence>
<evidence type="ECO:0000256" key="6">
    <source>
        <dbReference type="ARBA" id="ARBA00023235"/>
    </source>
</evidence>
<dbReference type="InterPro" id="IPR016055">
    <property type="entry name" value="A-D-PHexomutase_a/b/a-I/II/III"/>
</dbReference>
<dbReference type="CDD" id="cd03089">
    <property type="entry name" value="PMM_PGM"/>
    <property type="match status" value="1"/>
</dbReference>
<sequence>MGVNPYIFRAYDIRGVADRDLDPETVALLGRALGTFFTARGDSRVVVGRDNRLSSPELRDALVQGLTDTGCAVSDTGVVVTPILYFACQDYDIPNGVMITGSHNPPEENGFKIVAGDGTIYGEQIQYLRKLMESGSFDRGSGTVHQVDAAAAYLPMLREKVRLGPRRLKVAVDCGNGTAALFAEEILRGWGCEVVPLFCVSDGTFPHHQPDPVKTANLAELRRAVLEEGCDLGVGYDGDADRLGVVDEKGNIIWGDRLMILFWREILPRHPGTPCIVEVKCSQALVDEIIRLGGRPLFYKTGHSLVKAKMKEVGAVFTGEMSGHFFFADEYYGFDDAFYATGRLLRILSHTNKPLSALLADLPQYYATAETRIPCPDEQKFAVVARLVEHFRKTRKVIDVDGARVLFEDGWGLVRASNTQPVLVARCEAKTQAGLAEICSIIREAISSTASLPDFSWEF</sequence>
<keyword evidence="4 7" id="KW-0479">Metal-binding</keyword>
<keyword evidence="3" id="KW-0597">Phosphoprotein</keyword>
<dbReference type="SUPFAM" id="SSF55957">
    <property type="entry name" value="Phosphoglucomutase, C-terminal domain"/>
    <property type="match status" value="1"/>
</dbReference>
<comment type="caution">
    <text evidence="12">The sequence shown here is derived from an EMBL/GenBank/DDBJ whole genome shotgun (WGS) entry which is preliminary data.</text>
</comment>
<dbReference type="Pfam" id="PF00408">
    <property type="entry name" value="PGM_PMM_IV"/>
    <property type="match status" value="1"/>
</dbReference>
<dbReference type="Pfam" id="PF02878">
    <property type="entry name" value="PGM_PMM_I"/>
    <property type="match status" value="1"/>
</dbReference>
<evidence type="ECO:0000256" key="1">
    <source>
        <dbReference type="ARBA" id="ARBA00001946"/>
    </source>
</evidence>
<reference evidence="12" key="1">
    <citation type="journal article" date="2020" name="mSystems">
        <title>Genome- and Community-Level Interaction Insights into Carbon Utilization and Element Cycling Functions of Hydrothermarchaeota in Hydrothermal Sediment.</title>
        <authorList>
            <person name="Zhou Z."/>
            <person name="Liu Y."/>
            <person name="Xu W."/>
            <person name="Pan J."/>
            <person name="Luo Z.H."/>
            <person name="Li M."/>
        </authorList>
    </citation>
    <scope>NUCLEOTIDE SEQUENCE [LARGE SCALE GENOMIC DNA]</scope>
    <source>
        <strain evidence="12">SpSt-300</strain>
    </source>
</reference>
<dbReference type="GO" id="GO:0000287">
    <property type="term" value="F:magnesium ion binding"/>
    <property type="evidence" value="ECO:0007669"/>
    <property type="project" value="InterPro"/>
</dbReference>
<dbReference type="SUPFAM" id="SSF53738">
    <property type="entry name" value="Phosphoglucomutase, first 3 domains"/>
    <property type="match status" value="3"/>
</dbReference>
<dbReference type="PRINTS" id="PR00509">
    <property type="entry name" value="PGMPMM"/>
</dbReference>
<dbReference type="PANTHER" id="PTHR43771">
    <property type="entry name" value="PHOSPHOMANNOMUTASE"/>
    <property type="match status" value="1"/>
</dbReference>
<evidence type="ECO:0000256" key="2">
    <source>
        <dbReference type="ARBA" id="ARBA00010231"/>
    </source>
</evidence>
<evidence type="ECO:0000256" key="5">
    <source>
        <dbReference type="ARBA" id="ARBA00022842"/>
    </source>
</evidence>
<dbReference type="InterPro" id="IPR005843">
    <property type="entry name" value="A-D-PHexomutase_C"/>
</dbReference>
<dbReference type="InterPro" id="IPR016066">
    <property type="entry name" value="A-D-PHexomutase_CS"/>
</dbReference>
<dbReference type="InterPro" id="IPR005845">
    <property type="entry name" value="A-D-PHexomutase_a/b/a-II"/>
</dbReference>
<evidence type="ECO:0000259" key="10">
    <source>
        <dbReference type="Pfam" id="PF02879"/>
    </source>
</evidence>
<name>A0A7C2E3W2_9THEO</name>
<evidence type="ECO:0000256" key="3">
    <source>
        <dbReference type="ARBA" id="ARBA00022553"/>
    </source>
</evidence>
<dbReference type="PROSITE" id="PS00710">
    <property type="entry name" value="PGM_PMM"/>
    <property type="match status" value="1"/>
</dbReference>
<evidence type="ECO:0000256" key="4">
    <source>
        <dbReference type="ARBA" id="ARBA00022723"/>
    </source>
</evidence>
<dbReference type="EMBL" id="DSMU01000286">
    <property type="protein sequence ID" value="HEL65925.1"/>
    <property type="molecule type" value="Genomic_DNA"/>
</dbReference>
<feature type="domain" description="Alpha-D-phosphohexomutase alpha/beta/alpha" evidence="9">
    <location>
        <begin position="7"/>
        <end position="134"/>
    </location>
</feature>
<dbReference type="InterPro" id="IPR005846">
    <property type="entry name" value="A-D-PHexomutase_a/b/a-III"/>
</dbReference>
<dbReference type="PANTHER" id="PTHR43771:SF2">
    <property type="entry name" value="PHOSPHOMANNOMUTASE_PHOSPHOGLUCOMUTASE"/>
    <property type="match status" value="1"/>
</dbReference>
<dbReference type="InterPro" id="IPR005844">
    <property type="entry name" value="A-D-PHexomutase_a/b/a-I"/>
</dbReference>
<dbReference type="InterPro" id="IPR005841">
    <property type="entry name" value="Alpha-D-phosphohexomutase_SF"/>
</dbReference>
<dbReference type="Pfam" id="PF02879">
    <property type="entry name" value="PGM_PMM_II"/>
    <property type="match status" value="1"/>
</dbReference>
<dbReference type="InterPro" id="IPR036900">
    <property type="entry name" value="A-D-PHexomutase_C_sf"/>
</dbReference>
<evidence type="ECO:0000256" key="7">
    <source>
        <dbReference type="RuleBase" id="RU004326"/>
    </source>
</evidence>
<protein>
    <submittedName>
        <fullName evidence="12">Phosphomannomutase/phosphoglucomutase</fullName>
    </submittedName>
</protein>
<keyword evidence="6" id="KW-0413">Isomerase</keyword>
<evidence type="ECO:0000259" key="8">
    <source>
        <dbReference type="Pfam" id="PF00408"/>
    </source>
</evidence>
<dbReference type="GO" id="GO:0016868">
    <property type="term" value="F:intramolecular phosphotransferase activity"/>
    <property type="evidence" value="ECO:0007669"/>
    <property type="project" value="InterPro"/>
</dbReference>
<comment type="cofactor">
    <cofactor evidence="1">
        <name>Mg(2+)</name>
        <dbReference type="ChEBI" id="CHEBI:18420"/>
    </cofactor>
</comment>
<dbReference type="Pfam" id="PF02880">
    <property type="entry name" value="PGM_PMM_III"/>
    <property type="match status" value="1"/>
</dbReference>